<name>A0A0A9CSC3_ARUDO</name>
<evidence type="ECO:0000313" key="1">
    <source>
        <dbReference type="EMBL" id="JAD79214.1"/>
    </source>
</evidence>
<reference evidence="1" key="1">
    <citation type="submission" date="2014-09" db="EMBL/GenBank/DDBJ databases">
        <authorList>
            <person name="Magalhaes I.L.F."/>
            <person name="Oliveira U."/>
            <person name="Santos F.R."/>
            <person name="Vidigal T.H.D.A."/>
            <person name="Brescovit A.D."/>
            <person name="Santos A.J."/>
        </authorList>
    </citation>
    <scope>NUCLEOTIDE SEQUENCE</scope>
    <source>
        <tissue evidence="1">Shoot tissue taken approximately 20 cm above the soil surface</tissue>
    </source>
</reference>
<organism evidence="1">
    <name type="scientific">Arundo donax</name>
    <name type="common">Giant reed</name>
    <name type="synonym">Donax arundinaceus</name>
    <dbReference type="NCBI Taxonomy" id="35708"/>
    <lineage>
        <taxon>Eukaryota</taxon>
        <taxon>Viridiplantae</taxon>
        <taxon>Streptophyta</taxon>
        <taxon>Embryophyta</taxon>
        <taxon>Tracheophyta</taxon>
        <taxon>Spermatophyta</taxon>
        <taxon>Magnoliopsida</taxon>
        <taxon>Liliopsida</taxon>
        <taxon>Poales</taxon>
        <taxon>Poaceae</taxon>
        <taxon>PACMAD clade</taxon>
        <taxon>Arundinoideae</taxon>
        <taxon>Arundineae</taxon>
        <taxon>Arundo</taxon>
    </lineage>
</organism>
<reference evidence="1" key="2">
    <citation type="journal article" date="2015" name="Data Brief">
        <title>Shoot transcriptome of the giant reed, Arundo donax.</title>
        <authorList>
            <person name="Barrero R.A."/>
            <person name="Guerrero F.D."/>
            <person name="Moolhuijzen P."/>
            <person name="Goolsby J.A."/>
            <person name="Tidwell J."/>
            <person name="Bellgard S.E."/>
            <person name="Bellgard M.I."/>
        </authorList>
    </citation>
    <scope>NUCLEOTIDE SEQUENCE</scope>
    <source>
        <tissue evidence="1">Shoot tissue taken approximately 20 cm above the soil surface</tissue>
    </source>
</reference>
<dbReference type="AlphaFoldDB" id="A0A0A9CSC3"/>
<dbReference type="EMBL" id="GBRH01218681">
    <property type="protein sequence ID" value="JAD79214.1"/>
    <property type="molecule type" value="Transcribed_RNA"/>
</dbReference>
<proteinExistence type="predicted"/>
<sequence>MGQQELGPWVVMYGFVRHEGAGDVRDWGQRWTNRGGEVLPREKLGTAGCCCVSDWGPVV</sequence>
<accession>A0A0A9CSC3</accession>
<protein>
    <submittedName>
        <fullName evidence="1">Uncharacterized protein</fullName>
    </submittedName>
</protein>